<protein>
    <recommendedName>
        <fullName evidence="4">Type III effector protein</fullName>
    </recommendedName>
</protein>
<sequence>MPIPSKISGPSVHTHISSNDAPGSSPVKPSQPQTPQRTARTSQGELGALSARGKKRARESGGDDAAAQPQAKHRRSELPRSELPSAHGDADSRMERIMQMQAETMIRSAELQNVLNRANAQAKLMEEGSKAAKDLIN</sequence>
<dbReference type="RefSeq" id="WP_253534922.1">
    <property type="nucleotide sequence ID" value="NZ_JAMYWC010000001.1"/>
</dbReference>
<proteinExistence type="predicted"/>
<evidence type="ECO:0008006" key="4">
    <source>
        <dbReference type="Google" id="ProtNLM"/>
    </source>
</evidence>
<gene>
    <name evidence="2" type="ORF">NKG59_02560</name>
</gene>
<dbReference type="Proteomes" id="UP001162793">
    <property type="component" value="Unassembled WGS sequence"/>
</dbReference>
<accession>A0AA41WR23</accession>
<feature type="region of interest" description="Disordered" evidence="1">
    <location>
        <begin position="1"/>
        <end position="93"/>
    </location>
</feature>
<dbReference type="AlphaFoldDB" id="A0AA41WR23"/>
<keyword evidence="3" id="KW-1185">Reference proteome</keyword>
<feature type="compositionally biased region" description="Polar residues" evidence="1">
    <location>
        <begin position="14"/>
        <end position="44"/>
    </location>
</feature>
<name>A0AA41WR23_9RALS</name>
<reference evidence="3" key="1">
    <citation type="journal article" date="2023" name="Front. Microbiol.">
        <title>Ralstonia chuxiongensis sp. nov., Ralstonia mojiangensis sp. nov., and Ralstonia soli sp. nov., isolated from tobacco fields, are three novel species in the family Burkholderiaceae.</title>
        <authorList>
            <person name="Lu C.H."/>
            <person name="Zhang Y.Y."/>
            <person name="Jiang N."/>
            <person name="Chen W."/>
            <person name="Shao X."/>
            <person name="Zhao Z.M."/>
            <person name="Lu W.L."/>
            <person name="Hu X."/>
            <person name="Xi Y.X."/>
            <person name="Zou S.Y."/>
            <person name="Wei Q.J."/>
            <person name="Lin Z.L."/>
            <person name="Gong L."/>
            <person name="Gai X.T."/>
            <person name="Zhang L.Q."/>
            <person name="Li J.Y."/>
            <person name="Jin Y."/>
            <person name="Xia Z.Y."/>
        </authorList>
    </citation>
    <scope>NUCLEOTIDE SEQUENCE [LARGE SCALE GENOMIC DNA]</scope>
    <source>
        <strain evidence="3">21YRMH01-3</strain>
    </source>
</reference>
<comment type="caution">
    <text evidence="2">The sequence shown here is derived from an EMBL/GenBank/DDBJ whole genome shotgun (WGS) entry which is preliminary data.</text>
</comment>
<evidence type="ECO:0000313" key="3">
    <source>
        <dbReference type="Proteomes" id="UP001162793"/>
    </source>
</evidence>
<organism evidence="2 3">
    <name type="scientific">Ralstonia chuxiongensis</name>
    <dbReference type="NCBI Taxonomy" id="2957504"/>
    <lineage>
        <taxon>Bacteria</taxon>
        <taxon>Pseudomonadati</taxon>
        <taxon>Pseudomonadota</taxon>
        <taxon>Betaproteobacteria</taxon>
        <taxon>Burkholderiales</taxon>
        <taxon>Burkholderiaceae</taxon>
        <taxon>Ralstonia</taxon>
    </lineage>
</organism>
<evidence type="ECO:0000256" key="1">
    <source>
        <dbReference type="SAM" id="MobiDB-lite"/>
    </source>
</evidence>
<dbReference type="EMBL" id="JAMYWC010000001">
    <property type="protein sequence ID" value="MCP1171219.1"/>
    <property type="molecule type" value="Genomic_DNA"/>
</dbReference>
<evidence type="ECO:0000313" key="2">
    <source>
        <dbReference type="EMBL" id="MCP1171219.1"/>
    </source>
</evidence>